<protein>
    <submittedName>
        <fullName evidence="1">Uncharacterized protein</fullName>
    </submittedName>
</protein>
<proteinExistence type="predicted"/>
<sequence length="107" mass="12036">MAGLMGVLLVGGVRSLIRGCIVASGGHTLTDSARNGNGSLGLMSVKKSKTKGLNEQFIVDELLRFWHSMSHYPSYLNELREFWKAQSEDRDSPYREAYRLALKRTEM</sequence>
<gene>
    <name evidence="1" type="ORF">UFOVP1174_18</name>
</gene>
<evidence type="ECO:0000313" key="1">
    <source>
        <dbReference type="EMBL" id="CAB4188285.1"/>
    </source>
</evidence>
<reference evidence="1" key="1">
    <citation type="submission" date="2020-05" db="EMBL/GenBank/DDBJ databases">
        <authorList>
            <person name="Chiriac C."/>
            <person name="Salcher M."/>
            <person name="Ghai R."/>
            <person name="Kavagutti S V."/>
        </authorList>
    </citation>
    <scope>NUCLEOTIDE SEQUENCE</scope>
</reference>
<dbReference type="EMBL" id="LR797128">
    <property type="protein sequence ID" value="CAB4188285.1"/>
    <property type="molecule type" value="Genomic_DNA"/>
</dbReference>
<accession>A0A6J5R6B6</accession>
<name>A0A6J5R6B6_9CAUD</name>
<organism evidence="1">
    <name type="scientific">uncultured Caudovirales phage</name>
    <dbReference type="NCBI Taxonomy" id="2100421"/>
    <lineage>
        <taxon>Viruses</taxon>
        <taxon>Duplodnaviria</taxon>
        <taxon>Heunggongvirae</taxon>
        <taxon>Uroviricota</taxon>
        <taxon>Caudoviricetes</taxon>
        <taxon>Peduoviridae</taxon>
        <taxon>Maltschvirus</taxon>
        <taxon>Maltschvirus maltsch</taxon>
    </lineage>
</organism>